<keyword evidence="8" id="KW-0677">Repeat</keyword>
<protein>
    <submittedName>
        <fullName evidence="13">L-asparaginase</fullName>
    </submittedName>
</protein>
<keyword evidence="5" id="KW-1052">Target cell membrane</keyword>
<dbReference type="Pfam" id="PF12796">
    <property type="entry name" value="Ank_2"/>
    <property type="match status" value="2"/>
</dbReference>
<comment type="caution">
    <text evidence="13">The sequence shown here is derived from an EMBL/GenBank/DDBJ whole genome shotgun (WGS) entry which is preliminary data.</text>
</comment>
<keyword evidence="4" id="KW-0964">Secreted</keyword>
<name>A0A8X6I393_9ARAC</name>
<evidence type="ECO:0000256" key="8">
    <source>
        <dbReference type="ARBA" id="ARBA00022737"/>
    </source>
</evidence>
<evidence type="ECO:0000313" key="13">
    <source>
        <dbReference type="EMBL" id="GFS29035.1"/>
    </source>
</evidence>
<keyword evidence="11" id="KW-1053">Target membrane</keyword>
<keyword evidence="3" id="KW-0268">Exocytosis</keyword>
<evidence type="ECO:0000256" key="10">
    <source>
        <dbReference type="ARBA" id="ARBA00023043"/>
    </source>
</evidence>
<organism evidence="13 14">
    <name type="scientific">Trichonephila inaurata madagascariensis</name>
    <dbReference type="NCBI Taxonomy" id="2747483"/>
    <lineage>
        <taxon>Eukaryota</taxon>
        <taxon>Metazoa</taxon>
        <taxon>Ecdysozoa</taxon>
        <taxon>Arthropoda</taxon>
        <taxon>Chelicerata</taxon>
        <taxon>Arachnida</taxon>
        <taxon>Araneae</taxon>
        <taxon>Araneomorphae</taxon>
        <taxon>Entelegynae</taxon>
        <taxon>Araneoidea</taxon>
        <taxon>Nephilidae</taxon>
        <taxon>Trichonephila</taxon>
        <taxon>Trichonephila inaurata</taxon>
    </lineage>
</organism>
<evidence type="ECO:0000256" key="12">
    <source>
        <dbReference type="PROSITE-ProRule" id="PRU00023"/>
    </source>
</evidence>
<evidence type="ECO:0000256" key="2">
    <source>
        <dbReference type="ARBA" id="ARBA00004613"/>
    </source>
</evidence>
<dbReference type="InterPro" id="IPR002110">
    <property type="entry name" value="Ankyrin_rpt"/>
</dbReference>
<dbReference type="EMBL" id="BMAV01023967">
    <property type="protein sequence ID" value="GFS29035.1"/>
    <property type="molecule type" value="Genomic_DNA"/>
</dbReference>
<dbReference type="InterPro" id="IPR036770">
    <property type="entry name" value="Ankyrin_rpt-contain_sf"/>
</dbReference>
<dbReference type="InterPro" id="IPR050776">
    <property type="entry name" value="Ank_Repeat/CDKN_Inhibitor"/>
</dbReference>
<dbReference type="GO" id="GO:0090729">
    <property type="term" value="F:toxin activity"/>
    <property type="evidence" value="ECO:0007669"/>
    <property type="project" value="UniProtKB-KW"/>
</dbReference>
<dbReference type="PROSITE" id="PS50297">
    <property type="entry name" value="ANK_REP_REGION"/>
    <property type="match status" value="2"/>
</dbReference>
<evidence type="ECO:0000256" key="3">
    <source>
        <dbReference type="ARBA" id="ARBA00022483"/>
    </source>
</evidence>
<keyword evidence="7" id="KW-0528">Neurotoxin</keyword>
<evidence type="ECO:0000256" key="5">
    <source>
        <dbReference type="ARBA" id="ARBA00022537"/>
    </source>
</evidence>
<keyword evidence="14" id="KW-1185">Reference proteome</keyword>
<evidence type="ECO:0000256" key="1">
    <source>
        <dbReference type="ARBA" id="ARBA00004175"/>
    </source>
</evidence>
<keyword evidence="6" id="KW-0800">Toxin</keyword>
<keyword evidence="9" id="KW-0638">Presynaptic neurotoxin</keyword>
<feature type="repeat" description="ANK" evidence="12">
    <location>
        <begin position="87"/>
        <end position="119"/>
    </location>
</feature>
<reference evidence="13" key="1">
    <citation type="submission" date="2020-08" db="EMBL/GenBank/DDBJ databases">
        <title>Multicomponent nature underlies the extraordinary mechanical properties of spider dragline silk.</title>
        <authorList>
            <person name="Kono N."/>
            <person name="Nakamura H."/>
            <person name="Mori M."/>
            <person name="Yoshida Y."/>
            <person name="Ohtoshi R."/>
            <person name="Malay A.D."/>
            <person name="Moran D.A.P."/>
            <person name="Tomita M."/>
            <person name="Numata K."/>
            <person name="Arakawa K."/>
        </authorList>
    </citation>
    <scope>NUCLEOTIDE SEQUENCE</scope>
</reference>
<dbReference type="GO" id="GO:0005576">
    <property type="term" value="C:extracellular region"/>
    <property type="evidence" value="ECO:0007669"/>
    <property type="project" value="UniProtKB-SubCell"/>
</dbReference>
<dbReference type="PROSITE" id="PS50088">
    <property type="entry name" value="ANK_REPEAT"/>
    <property type="match status" value="3"/>
</dbReference>
<dbReference type="Gene3D" id="1.25.40.20">
    <property type="entry name" value="Ankyrin repeat-containing domain"/>
    <property type="match status" value="2"/>
</dbReference>
<comment type="subcellular location">
    <subcellularLocation>
        <location evidence="2">Secreted</location>
    </subcellularLocation>
    <subcellularLocation>
        <location evidence="1">Target cell membrane</location>
    </subcellularLocation>
</comment>
<accession>A0A8X6I393</accession>
<dbReference type="Proteomes" id="UP000886998">
    <property type="component" value="Unassembled WGS sequence"/>
</dbReference>
<dbReference type="AlphaFoldDB" id="A0A8X6I393"/>
<dbReference type="SUPFAM" id="SSF48403">
    <property type="entry name" value="Ankyrin repeat"/>
    <property type="match status" value="1"/>
</dbReference>
<evidence type="ECO:0000256" key="9">
    <source>
        <dbReference type="ARBA" id="ARBA00023028"/>
    </source>
</evidence>
<proteinExistence type="predicted"/>
<sequence length="213" mass="24090">MFSWCHVIQSHLEVDALRDAISPAILCSIVSEGNLEKLEIMRQFGAYMSACDYDYRTPLHIACADGNITIVEYLLKHGASIHMRDREHRTPLMNAVLNDHHEVIQLIIKAGGYLNLPSYTIADMICSAAKDNNLRRLESLHLAGADLNEVDITKRSALHYAVEMNHEDIVNFLLEHEVNHAVRDLYGNNVCDIAKTLKHDNLVEILGKYINSE</sequence>
<keyword evidence="11" id="KW-0472">Membrane</keyword>
<evidence type="ECO:0000256" key="11">
    <source>
        <dbReference type="ARBA" id="ARBA00023298"/>
    </source>
</evidence>
<dbReference type="SMART" id="SM00248">
    <property type="entry name" value="ANK"/>
    <property type="match status" value="3"/>
</dbReference>
<dbReference type="OrthoDB" id="542841at2759"/>
<evidence type="ECO:0000256" key="7">
    <source>
        <dbReference type="ARBA" id="ARBA00022699"/>
    </source>
</evidence>
<evidence type="ECO:0000313" key="14">
    <source>
        <dbReference type="Proteomes" id="UP000886998"/>
    </source>
</evidence>
<gene>
    <name evidence="13" type="primary">ASPG_8</name>
    <name evidence="13" type="ORF">TNIN_70001</name>
</gene>
<dbReference type="GO" id="GO:0044218">
    <property type="term" value="C:other organism cell membrane"/>
    <property type="evidence" value="ECO:0007669"/>
    <property type="project" value="UniProtKB-KW"/>
</dbReference>
<evidence type="ECO:0000256" key="6">
    <source>
        <dbReference type="ARBA" id="ARBA00022656"/>
    </source>
</evidence>
<feature type="repeat" description="ANK" evidence="12">
    <location>
        <begin position="54"/>
        <end position="86"/>
    </location>
</feature>
<keyword evidence="10 12" id="KW-0040">ANK repeat</keyword>
<dbReference type="GO" id="GO:0044231">
    <property type="term" value="C:host cell presynaptic membrane"/>
    <property type="evidence" value="ECO:0007669"/>
    <property type="project" value="UniProtKB-KW"/>
</dbReference>
<dbReference type="PANTHER" id="PTHR24201">
    <property type="entry name" value="ANK_REP_REGION DOMAIN-CONTAINING PROTEIN"/>
    <property type="match status" value="1"/>
</dbReference>
<dbReference type="GO" id="GO:0006887">
    <property type="term" value="P:exocytosis"/>
    <property type="evidence" value="ECO:0007669"/>
    <property type="project" value="UniProtKB-KW"/>
</dbReference>
<feature type="repeat" description="ANK" evidence="12">
    <location>
        <begin position="153"/>
        <end position="185"/>
    </location>
</feature>
<evidence type="ECO:0000256" key="4">
    <source>
        <dbReference type="ARBA" id="ARBA00022525"/>
    </source>
</evidence>